<organism evidence="1 2">
    <name type="scientific">Neotoma lepida</name>
    <name type="common">Desert woodrat</name>
    <dbReference type="NCBI Taxonomy" id="56216"/>
    <lineage>
        <taxon>Eukaryota</taxon>
        <taxon>Metazoa</taxon>
        <taxon>Chordata</taxon>
        <taxon>Craniata</taxon>
        <taxon>Vertebrata</taxon>
        <taxon>Euteleostomi</taxon>
        <taxon>Mammalia</taxon>
        <taxon>Eutheria</taxon>
        <taxon>Euarchontoglires</taxon>
        <taxon>Glires</taxon>
        <taxon>Rodentia</taxon>
        <taxon>Myomorpha</taxon>
        <taxon>Muroidea</taxon>
        <taxon>Cricetidae</taxon>
        <taxon>Neotominae</taxon>
        <taxon>Neotoma</taxon>
    </lineage>
</organism>
<comment type="caution">
    <text evidence="1">The sequence shown here is derived from an EMBL/GenBank/DDBJ whole genome shotgun (WGS) entry which is preliminary data.</text>
</comment>
<reference evidence="1 2" key="1">
    <citation type="submission" date="2016-06" db="EMBL/GenBank/DDBJ databases">
        <title>The Draft Genome Sequence and Annotation of the Desert Woodrat Neotoma lepida.</title>
        <authorList>
            <person name="Campbell M."/>
            <person name="Oakeson K.F."/>
            <person name="Yandell M."/>
            <person name="Halpert J.R."/>
            <person name="Dearing D."/>
        </authorList>
    </citation>
    <scope>NUCLEOTIDE SEQUENCE [LARGE SCALE GENOMIC DNA]</scope>
    <source>
        <strain evidence="1">417</strain>
        <tissue evidence="1">Liver</tissue>
    </source>
</reference>
<evidence type="ECO:0000313" key="1">
    <source>
        <dbReference type="EMBL" id="OBS78065.1"/>
    </source>
</evidence>
<feature type="non-terminal residue" evidence="1">
    <location>
        <position position="1"/>
    </location>
</feature>
<evidence type="ECO:0000313" key="2">
    <source>
        <dbReference type="Proteomes" id="UP000092124"/>
    </source>
</evidence>
<accession>A0A1A6HJB2</accession>
<name>A0A1A6HJB2_NEOLE</name>
<dbReference type="EMBL" id="LZPO01027563">
    <property type="protein sequence ID" value="OBS78065.1"/>
    <property type="molecule type" value="Genomic_DNA"/>
</dbReference>
<protein>
    <submittedName>
        <fullName evidence="1">Uncharacterized protein</fullName>
    </submittedName>
</protein>
<keyword evidence="2" id="KW-1185">Reference proteome</keyword>
<feature type="non-terminal residue" evidence="1">
    <location>
        <position position="76"/>
    </location>
</feature>
<dbReference type="Proteomes" id="UP000092124">
    <property type="component" value="Unassembled WGS sequence"/>
</dbReference>
<sequence>KSGTSQYPDSKVEQSWVSNKKDSRYMKGITVLNLVNMGKYFAICSRQKDRQWRMSNSKGDGEDAFKSAQYNIEEEI</sequence>
<dbReference type="AlphaFoldDB" id="A0A1A6HJB2"/>
<proteinExistence type="predicted"/>
<gene>
    <name evidence="1" type="ORF">A6R68_19546</name>
</gene>